<feature type="region of interest" description="Disordered" evidence="1">
    <location>
        <begin position="224"/>
        <end position="409"/>
    </location>
</feature>
<feature type="compositionally biased region" description="Pro residues" evidence="1">
    <location>
        <begin position="155"/>
        <end position="170"/>
    </location>
</feature>
<reference evidence="2" key="1">
    <citation type="journal article" date="2023" name="Mol. Phylogenet. Evol.">
        <title>Genome-scale phylogeny and comparative genomics of the fungal order Sordariales.</title>
        <authorList>
            <person name="Hensen N."/>
            <person name="Bonometti L."/>
            <person name="Westerberg I."/>
            <person name="Brannstrom I.O."/>
            <person name="Guillou S."/>
            <person name="Cros-Aarteil S."/>
            <person name="Calhoun S."/>
            <person name="Haridas S."/>
            <person name="Kuo A."/>
            <person name="Mondo S."/>
            <person name="Pangilinan J."/>
            <person name="Riley R."/>
            <person name="LaButti K."/>
            <person name="Andreopoulos B."/>
            <person name="Lipzen A."/>
            <person name="Chen C."/>
            <person name="Yan M."/>
            <person name="Daum C."/>
            <person name="Ng V."/>
            <person name="Clum A."/>
            <person name="Steindorff A."/>
            <person name="Ohm R.A."/>
            <person name="Martin F."/>
            <person name="Silar P."/>
            <person name="Natvig D.O."/>
            <person name="Lalanne C."/>
            <person name="Gautier V."/>
            <person name="Ament-Velasquez S.L."/>
            <person name="Kruys A."/>
            <person name="Hutchinson M.I."/>
            <person name="Powell A.J."/>
            <person name="Barry K."/>
            <person name="Miller A.N."/>
            <person name="Grigoriev I.V."/>
            <person name="Debuchy R."/>
            <person name="Gladieux P."/>
            <person name="Hiltunen Thoren M."/>
            <person name="Johannesson H."/>
        </authorList>
    </citation>
    <scope>NUCLEOTIDE SEQUENCE</scope>
    <source>
        <strain evidence="2">CBS 538.74</strain>
    </source>
</reference>
<feature type="compositionally biased region" description="Gly residues" evidence="1">
    <location>
        <begin position="456"/>
        <end position="465"/>
    </location>
</feature>
<dbReference type="EMBL" id="MU856857">
    <property type="protein sequence ID" value="KAK4157022.1"/>
    <property type="molecule type" value="Genomic_DNA"/>
</dbReference>
<feature type="region of interest" description="Disordered" evidence="1">
    <location>
        <begin position="50"/>
        <end position="71"/>
    </location>
</feature>
<feature type="region of interest" description="Disordered" evidence="1">
    <location>
        <begin position="483"/>
        <end position="531"/>
    </location>
</feature>
<protein>
    <submittedName>
        <fullName evidence="2">Uncharacterized protein</fullName>
    </submittedName>
</protein>
<feature type="compositionally biased region" description="Acidic residues" evidence="1">
    <location>
        <begin position="376"/>
        <end position="388"/>
    </location>
</feature>
<feature type="compositionally biased region" description="Basic and acidic residues" evidence="1">
    <location>
        <begin position="427"/>
        <end position="444"/>
    </location>
</feature>
<feature type="region of interest" description="Disordered" evidence="1">
    <location>
        <begin position="94"/>
        <end position="209"/>
    </location>
</feature>
<proteinExistence type="predicted"/>
<feature type="region of interest" description="Disordered" evidence="1">
    <location>
        <begin position="422"/>
        <end position="469"/>
    </location>
</feature>
<keyword evidence="3" id="KW-1185">Reference proteome</keyword>
<comment type="caution">
    <text evidence="2">The sequence shown here is derived from an EMBL/GenBank/DDBJ whole genome shotgun (WGS) entry which is preliminary data.</text>
</comment>
<feature type="compositionally biased region" description="Low complexity" evidence="1">
    <location>
        <begin position="328"/>
        <end position="342"/>
    </location>
</feature>
<dbReference type="AlphaFoldDB" id="A0AAN6VSJ3"/>
<organism evidence="2 3">
    <name type="scientific">Chaetomidium leptoderma</name>
    <dbReference type="NCBI Taxonomy" id="669021"/>
    <lineage>
        <taxon>Eukaryota</taxon>
        <taxon>Fungi</taxon>
        <taxon>Dikarya</taxon>
        <taxon>Ascomycota</taxon>
        <taxon>Pezizomycotina</taxon>
        <taxon>Sordariomycetes</taxon>
        <taxon>Sordariomycetidae</taxon>
        <taxon>Sordariales</taxon>
        <taxon>Chaetomiaceae</taxon>
        <taxon>Chaetomidium</taxon>
    </lineage>
</organism>
<name>A0AAN6VSJ3_9PEZI</name>
<evidence type="ECO:0000313" key="2">
    <source>
        <dbReference type="EMBL" id="KAK4157022.1"/>
    </source>
</evidence>
<accession>A0AAN6VSJ3</accession>
<gene>
    <name evidence="2" type="ORF">C8A00DRAFT_40605</name>
</gene>
<feature type="compositionally biased region" description="Gly residues" evidence="1">
    <location>
        <begin position="496"/>
        <end position="505"/>
    </location>
</feature>
<feature type="compositionally biased region" description="Polar residues" evidence="1">
    <location>
        <begin position="283"/>
        <end position="306"/>
    </location>
</feature>
<feature type="compositionally biased region" description="Polar residues" evidence="1">
    <location>
        <begin position="105"/>
        <end position="139"/>
    </location>
</feature>
<evidence type="ECO:0000256" key="1">
    <source>
        <dbReference type="SAM" id="MobiDB-lite"/>
    </source>
</evidence>
<reference evidence="2" key="2">
    <citation type="submission" date="2023-05" db="EMBL/GenBank/DDBJ databases">
        <authorList>
            <consortium name="Lawrence Berkeley National Laboratory"/>
            <person name="Steindorff A."/>
            <person name="Hensen N."/>
            <person name="Bonometti L."/>
            <person name="Westerberg I."/>
            <person name="Brannstrom I.O."/>
            <person name="Guillou S."/>
            <person name="Cros-Aarteil S."/>
            <person name="Calhoun S."/>
            <person name="Haridas S."/>
            <person name="Kuo A."/>
            <person name="Mondo S."/>
            <person name="Pangilinan J."/>
            <person name="Riley R."/>
            <person name="Labutti K."/>
            <person name="Andreopoulos B."/>
            <person name="Lipzen A."/>
            <person name="Chen C."/>
            <person name="Yanf M."/>
            <person name="Daum C."/>
            <person name="Ng V."/>
            <person name="Clum A."/>
            <person name="Ohm R."/>
            <person name="Martin F."/>
            <person name="Silar P."/>
            <person name="Natvig D."/>
            <person name="Lalanne C."/>
            <person name="Gautier V."/>
            <person name="Ament-Velasquez S.L."/>
            <person name="Kruys A."/>
            <person name="Hutchinson M.I."/>
            <person name="Powell A.J."/>
            <person name="Barry K."/>
            <person name="Miller A.N."/>
            <person name="Grigoriev I.V."/>
            <person name="Debuchy R."/>
            <person name="Gladieux P."/>
            <person name="Thoren M.H."/>
            <person name="Johannesson H."/>
        </authorList>
    </citation>
    <scope>NUCLEOTIDE SEQUENCE</scope>
    <source>
        <strain evidence="2">CBS 538.74</strain>
    </source>
</reference>
<feature type="compositionally biased region" description="Gly residues" evidence="1">
    <location>
        <begin position="519"/>
        <end position="531"/>
    </location>
</feature>
<feature type="compositionally biased region" description="Low complexity" evidence="1">
    <location>
        <begin position="236"/>
        <end position="247"/>
    </location>
</feature>
<sequence>MWLMKRSRTGNHPEVPDIRCQPLLKQPVANFSYPRTDFIHLYRKELPGIRDSHGSESSPPPMVEDHGSDLSTEDDCQYRVTGADLWNSWHAREKEGKKPDYPALINSTPRVHETQSPMARENPQATRGPLSSGSQNRQVTRPMVVSCPEQRPHPPRPPPKGCYSLFPPPDVSHQRSLAPLQIPSVPRQPGLEPSPLSLNFPPTPSSRNIFTDAKGNAVVMFRPSSSRATTPGSVHGGSIAASSSDSIPLLLRSPGPTPPDSPSGTSSSSEAPNNPSIKPVKSRSPSHTNLRNFSLSKMTTQSSPSLANLAKTHHQQQPQPPTPKTPKTRPQPTTPTTPTSTTALYDRPLPPLPTQMQQQQQPKPPSPPPHISVFETDTDDDDDSDNEDDTGRLRPRTGGGSGGGGETKNFARRFMHGLVHHHHHLGSQHDNKKQGAEQHKRSVSDEGPSTSAASGGERGSGGGRSGISRTLNAAARYRRGGGEARAAVSMDLPRRSGGGGGGGAGRLRYQQVGEELEKGGGGGGGRFWGGKGGGGEMLWERILRRKG</sequence>
<evidence type="ECO:0000313" key="3">
    <source>
        <dbReference type="Proteomes" id="UP001302745"/>
    </source>
</evidence>
<dbReference type="Proteomes" id="UP001302745">
    <property type="component" value="Unassembled WGS sequence"/>
</dbReference>
<feature type="compositionally biased region" description="Gly residues" evidence="1">
    <location>
        <begin position="397"/>
        <end position="406"/>
    </location>
</feature>